<keyword evidence="4" id="KW-1185">Reference proteome</keyword>
<feature type="region of interest" description="Disordered" evidence="1">
    <location>
        <begin position="1"/>
        <end position="47"/>
    </location>
</feature>
<sequence>MLKDGKEDKEKRTETDVDTDEEKSEQDQETEEEESMPDSHTEGSDLPELTVGIIPAPEAASDLSNRLASELSDLLSYYVDDNYSWNVEIQVDTFVGVVEDATQILNRAKEITDEHEWDYTISITDLPLFKKGHFLVAEVDENSKMAQISLPSLGAAPLLRRVRESTLQLVSEMHHGSSEEARNREDKKISDLEPIKGTNLHKIGSRELIKRGWLKYLAPIYRVVSEDEKDDSEVRYVARPRLNGYSRVTTGMVRANHPWRVVTTFKSVIAVAFATGAYALIFPTVWMLADSYDEIRALVLMVIALTAMTGWMIITHGLWERNPDKQKEKHLTRLHNASTLGTIGIGVIIYYAALLLCFLAAVFMFIPPDLLESHNGIGRPADIAFYFYLAWLVTSIATVIGAIGAGLEDEETVLKGTYGYRQRARQAQLKNEEEEAERKRKEKRKEEQEKKDEEKKEEEEEKE</sequence>
<name>A0A5C7FJJ3_9BACI</name>
<dbReference type="AlphaFoldDB" id="A0A5C7FJJ3"/>
<keyword evidence="2" id="KW-0472">Membrane</keyword>
<feature type="transmembrane region" description="Helical" evidence="2">
    <location>
        <begin position="386"/>
        <end position="407"/>
    </location>
</feature>
<evidence type="ECO:0000256" key="2">
    <source>
        <dbReference type="SAM" id="Phobius"/>
    </source>
</evidence>
<dbReference type="OrthoDB" id="8477132at2"/>
<keyword evidence="2" id="KW-1133">Transmembrane helix</keyword>
<accession>A0A5C7FJJ3</accession>
<evidence type="ECO:0000313" key="4">
    <source>
        <dbReference type="Proteomes" id="UP000321816"/>
    </source>
</evidence>
<proteinExistence type="predicted"/>
<feature type="transmembrane region" description="Helical" evidence="2">
    <location>
        <begin position="295"/>
        <end position="319"/>
    </location>
</feature>
<dbReference type="Proteomes" id="UP000321816">
    <property type="component" value="Chromosome"/>
</dbReference>
<dbReference type="RefSeq" id="WP_147804254.1">
    <property type="nucleotide sequence ID" value="NZ_CP144914.1"/>
</dbReference>
<evidence type="ECO:0000313" key="3">
    <source>
        <dbReference type="EMBL" id="WWD80237.1"/>
    </source>
</evidence>
<protein>
    <submittedName>
        <fullName evidence="3">Uncharacterized protein</fullName>
    </submittedName>
</protein>
<feature type="transmembrane region" description="Helical" evidence="2">
    <location>
        <begin position="268"/>
        <end position="289"/>
    </location>
</feature>
<organism evidence="3 4">
    <name type="scientific">Alkalicoccus halolimnae</name>
    <dbReference type="NCBI Taxonomy" id="1667239"/>
    <lineage>
        <taxon>Bacteria</taxon>
        <taxon>Bacillati</taxon>
        <taxon>Bacillota</taxon>
        <taxon>Bacilli</taxon>
        <taxon>Bacillales</taxon>
        <taxon>Bacillaceae</taxon>
        <taxon>Alkalicoccus</taxon>
    </lineage>
</organism>
<feature type="compositionally biased region" description="Basic and acidic residues" evidence="1">
    <location>
        <begin position="1"/>
        <end position="15"/>
    </location>
</feature>
<feature type="compositionally biased region" description="Acidic residues" evidence="1">
    <location>
        <begin position="16"/>
        <end position="36"/>
    </location>
</feature>
<evidence type="ECO:0000256" key="1">
    <source>
        <dbReference type="SAM" id="MobiDB-lite"/>
    </source>
</evidence>
<dbReference type="EMBL" id="CP144914">
    <property type="protein sequence ID" value="WWD80237.1"/>
    <property type="molecule type" value="Genomic_DNA"/>
</dbReference>
<feature type="transmembrane region" description="Helical" evidence="2">
    <location>
        <begin position="340"/>
        <end position="366"/>
    </location>
</feature>
<gene>
    <name evidence="3" type="ORF">FTX54_001340</name>
</gene>
<feature type="region of interest" description="Disordered" evidence="1">
    <location>
        <begin position="423"/>
        <end position="463"/>
    </location>
</feature>
<keyword evidence="2" id="KW-0812">Transmembrane</keyword>
<reference evidence="3 4" key="1">
    <citation type="submission" date="2024-01" db="EMBL/GenBank/DDBJ databases">
        <title>Complete Genome Sequence of Alkalicoccus halolimnae BZ-SZ-XJ29T, a Moderately Halophilic Bacterium Isolated from a Salt Lake.</title>
        <authorList>
            <person name="Zhao B."/>
        </authorList>
    </citation>
    <scope>NUCLEOTIDE SEQUENCE [LARGE SCALE GENOMIC DNA]</scope>
    <source>
        <strain evidence="3 4">BZ-SZ-XJ29</strain>
    </source>
</reference>
<dbReference type="KEGG" id="ahal:FTX54_001340"/>
<feature type="compositionally biased region" description="Basic and acidic residues" evidence="1">
    <location>
        <begin position="436"/>
        <end position="454"/>
    </location>
</feature>